<feature type="domain" description="HotDog ACOT-type" evidence="4">
    <location>
        <begin position="9"/>
        <end position="121"/>
    </location>
</feature>
<dbReference type="InterPro" id="IPR006683">
    <property type="entry name" value="Thioestr_dom"/>
</dbReference>
<evidence type="ECO:0000313" key="6">
    <source>
        <dbReference type="Proteomes" id="UP000229897"/>
    </source>
</evidence>
<dbReference type="InterPro" id="IPR033120">
    <property type="entry name" value="HOTDOG_ACOT"/>
</dbReference>
<accession>A0A2D2DLP5</accession>
<comment type="similarity">
    <text evidence="1">Belongs to the acyl coenzyme A hydrolase family.</text>
</comment>
<reference evidence="5" key="1">
    <citation type="submission" date="2017-10" db="EMBL/GenBank/DDBJ databases">
        <title>Massilia psychrophilum sp. nov., a novel purple-pigmented bacterium isolated from Tianshan glacier, Xinjiang Municipality, China.</title>
        <authorList>
            <person name="Wang H."/>
        </authorList>
    </citation>
    <scope>NUCLEOTIDE SEQUENCE [LARGE SCALE GENOMIC DNA]</scope>
    <source>
        <strain evidence="5">B2</strain>
    </source>
</reference>
<dbReference type="PANTHER" id="PTHR11049">
    <property type="entry name" value="ACYL COENZYME A THIOESTER HYDROLASE"/>
    <property type="match status" value="1"/>
</dbReference>
<dbReference type="OrthoDB" id="9809430at2"/>
<dbReference type="EMBL" id="CP024608">
    <property type="protein sequence ID" value="ATQ75896.1"/>
    <property type="molecule type" value="Genomic_DNA"/>
</dbReference>
<evidence type="ECO:0000256" key="2">
    <source>
        <dbReference type="ARBA" id="ARBA00022801"/>
    </source>
</evidence>
<dbReference type="AlphaFoldDB" id="A0A2D2DLP5"/>
<evidence type="ECO:0000256" key="1">
    <source>
        <dbReference type="ARBA" id="ARBA00010458"/>
    </source>
</evidence>
<organism evidence="5 6">
    <name type="scientific">Massilia violaceinigra</name>
    <dbReference type="NCBI Taxonomy" id="2045208"/>
    <lineage>
        <taxon>Bacteria</taxon>
        <taxon>Pseudomonadati</taxon>
        <taxon>Pseudomonadota</taxon>
        <taxon>Betaproteobacteria</taxon>
        <taxon>Burkholderiales</taxon>
        <taxon>Oxalobacteraceae</taxon>
        <taxon>Telluria group</taxon>
        <taxon>Massilia</taxon>
    </lineage>
</organism>
<name>A0A2D2DLP5_9BURK</name>
<dbReference type="GO" id="GO:0005829">
    <property type="term" value="C:cytosol"/>
    <property type="evidence" value="ECO:0007669"/>
    <property type="project" value="TreeGrafter"/>
</dbReference>
<dbReference type="Pfam" id="PF03061">
    <property type="entry name" value="4HBT"/>
    <property type="match status" value="1"/>
</dbReference>
<dbReference type="InterPro" id="IPR040170">
    <property type="entry name" value="Cytosol_ACT"/>
</dbReference>
<evidence type="ECO:0000256" key="3">
    <source>
        <dbReference type="PROSITE-ProRule" id="PRU01106"/>
    </source>
</evidence>
<protein>
    <submittedName>
        <fullName evidence="5">Acyl-CoA thioesterase</fullName>
    </submittedName>
</protein>
<dbReference type="PANTHER" id="PTHR11049:SF16">
    <property type="entry name" value="PROTEIN VDLD"/>
    <property type="match status" value="1"/>
</dbReference>
<sequence>MSNDITPVRPREITLRFLAEPTDVNFGGKVHGGAVMKWIDQAGYACAVGWSGFYCVTVYIGGIRFYKPIFIGQIVEVNAMVVHTGNSSMHIAIDVSATEPKTGARQRTTRCLIVFVAVDNAGDTVKVPAWTPVGDDDKRFEQYAIHMAALRKEQEDELQATETTPPV</sequence>
<dbReference type="Proteomes" id="UP000229897">
    <property type="component" value="Chromosome"/>
</dbReference>
<dbReference type="GO" id="GO:0006637">
    <property type="term" value="P:acyl-CoA metabolic process"/>
    <property type="evidence" value="ECO:0007669"/>
    <property type="project" value="TreeGrafter"/>
</dbReference>
<evidence type="ECO:0000313" key="5">
    <source>
        <dbReference type="EMBL" id="ATQ75896.1"/>
    </source>
</evidence>
<keyword evidence="2 3" id="KW-0378">Hydrolase</keyword>
<dbReference type="CDD" id="cd03442">
    <property type="entry name" value="BFIT_BACH"/>
    <property type="match status" value="1"/>
</dbReference>
<dbReference type="Gene3D" id="3.10.129.10">
    <property type="entry name" value="Hotdog Thioesterase"/>
    <property type="match status" value="1"/>
</dbReference>
<dbReference type="KEGG" id="mass:CR152_16180"/>
<proteinExistence type="inferred from homology"/>
<dbReference type="GO" id="GO:0052816">
    <property type="term" value="F:long-chain fatty acyl-CoA hydrolase activity"/>
    <property type="evidence" value="ECO:0007669"/>
    <property type="project" value="TreeGrafter"/>
</dbReference>
<dbReference type="InterPro" id="IPR029069">
    <property type="entry name" value="HotDog_dom_sf"/>
</dbReference>
<dbReference type="RefSeq" id="WP_099876049.1">
    <property type="nucleotide sequence ID" value="NZ_CP024608.1"/>
</dbReference>
<keyword evidence="6" id="KW-1185">Reference proteome</keyword>
<dbReference type="PROSITE" id="PS51770">
    <property type="entry name" value="HOTDOG_ACOT"/>
    <property type="match status" value="1"/>
</dbReference>
<gene>
    <name evidence="5" type="ORF">CR152_16180</name>
</gene>
<evidence type="ECO:0000259" key="4">
    <source>
        <dbReference type="PROSITE" id="PS51770"/>
    </source>
</evidence>
<dbReference type="SUPFAM" id="SSF54637">
    <property type="entry name" value="Thioesterase/thiol ester dehydrase-isomerase"/>
    <property type="match status" value="1"/>
</dbReference>